<dbReference type="SUPFAM" id="SSF51055">
    <property type="entry name" value="Carbohydrate binding domain"/>
    <property type="match status" value="1"/>
</dbReference>
<dbReference type="PANTHER" id="PTHR22595:SF79">
    <property type="entry name" value="CHITINASE 12"/>
    <property type="match status" value="1"/>
</dbReference>
<dbReference type="InterPro" id="IPR003610">
    <property type="entry name" value="CBM5/12"/>
</dbReference>
<feature type="domain" description="Chitin-binding type-3" evidence="6">
    <location>
        <begin position="298"/>
        <end position="346"/>
    </location>
</feature>
<evidence type="ECO:0000256" key="1">
    <source>
        <dbReference type="ARBA" id="ARBA00022801"/>
    </source>
</evidence>
<dbReference type="InterPro" id="IPR023346">
    <property type="entry name" value="Lysozyme-like_dom_sf"/>
</dbReference>
<dbReference type="PANTHER" id="PTHR22595">
    <property type="entry name" value="CHITINASE-RELATED"/>
    <property type="match status" value="1"/>
</dbReference>
<gene>
    <name evidence="7" type="ORF">fsci_07590</name>
</gene>
<evidence type="ECO:0000259" key="6">
    <source>
        <dbReference type="SMART" id="SM00495"/>
    </source>
</evidence>
<dbReference type="Gene3D" id="1.10.530.10">
    <property type="match status" value="2"/>
</dbReference>
<keyword evidence="5" id="KW-0732">Signal</keyword>
<dbReference type="Gene3D" id="2.10.10.90">
    <property type="match status" value="2"/>
</dbReference>
<protein>
    <recommendedName>
        <fullName evidence="6">Chitin-binding type-3 domain-containing protein</fullName>
    </recommendedName>
</protein>
<feature type="signal peptide" evidence="5">
    <location>
        <begin position="1"/>
        <end position="20"/>
    </location>
</feature>
<reference evidence="7 8" key="1">
    <citation type="journal article" date="2024" name="Dis. Aquat. Organ.">
        <title>Francisella sciaenopsi sp. nov. isolated from diseased red drum Sciaenops ocellatus in Florida, USA.</title>
        <authorList>
            <person name="Kawahara M."/>
            <person name="Cody T.T."/>
            <person name="Yanong R.P.E."/>
            <person name="Henderson E."/>
            <person name="Yazdi Z."/>
            <person name="Soto E."/>
        </authorList>
    </citation>
    <scope>NUCLEOTIDE SEQUENCE [LARGE SCALE GENOMIC DNA]</scope>
    <source>
        <strain evidence="7 8">R22-20-7</strain>
    </source>
</reference>
<dbReference type="CDD" id="cd12214">
    <property type="entry name" value="ChiA1_BD"/>
    <property type="match status" value="1"/>
</dbReference>
<feature type="compositionally biased region" description="Low complexity" evidence="4">
    <location>
        <begin position="78"/>
        <end position="99"/>
    </location>
</feature>
<comment type="caution">
    <text evidence="7">The sequence shown here is derived from an EMBL/GenBank/DDBJ whole genome shotgun (WGS) entry which is preliminary data.</text>
</comment>
<dbReference type="Proteomes" id="UP001628164">
    <property type="component" value="Unassembled WGS sequence"/>
</dbReference>
<name>A0ABQ6PG55_9GAMM</name>
<dbReference type="RefSeq" id="WP_407877092.1">
    <property type="nucleotide sequence ID" value="NZ_BTHG01000002.1"/>
</dbReference>
<dbReference type="SUPFAM" id="SSF53955">
    <property type="entry name" value="Lysozyme-like"/>
    <property type="match status" value="1"/>
</dbReference>
<dbReference type="InterPro" id="IPR036573">
    <property type="entry name" value="CBM_sf_5/12"/>
</dbReference>
<dbReference type="EMBL" id="BTHG01000002">
    <property type="protein sequence ID" value="GMN89273.1"/>
    <property type="molecule type" value="Genomic_DNA"/>
</dbReference>
<feature type="chain" id="PRO_5045316475" description="Chitin-binding type-3 domain-containing protein" evidence="5">
    <location>
        <begin position="21"/>
        <end position="1022"/>
    </location>
</feature>
<keyword evidence="1" id="KW-0378">Hydrolase</keyword>
<sequence>MKLKILSSVVAMSLSGVAFAGNYSEYSPGSSYSAGDRVKVGNTLYECKQYASWCSSAGYAPGGVHGGQAWAVVPNSNTSVDTTTKSEATTSGSTSSNASGEPEVWQPGRAYGKGVIVVYNGKLYSSNDAGVGASPAGWGFTYEGEAVVVKSEADKAEANRIAKEATDKAEADRIAKEATDKAEADRIAKEAADKAEADRIAKEAANKAKADRIAKEAADKAEADRIAKEAADKAEAAKKTDYPEWESGKAYIKGAIVTYNGKYYIANGAGEGASPIGWGFTAVELKDLDVDDYKSEFLEQWKANYPYKRTDVVEHNDKYYICLDLVNCRMVPYYSEPGEGQVWGSAWKQVVSKNAVLAVKVEPVEIDAKYLENTYIKNEPNTILAEKGLVDNSCNIDSYENTGGNTVIKMYCNDKAINLTRSKIIIKAKEDFGPHISAQIPGAETSVKIIDGSKLEITFAESSKEKSILDTRRDSLEIAIKELTTIKNEFDLIDEITFDSPQARDARVKELNDSANELQGTEEHPGGRIGRFRDMIKLMSTDLILNPKTIETVAIYNANLNASNIESITVEDAKDSMTVPVKPVEIKYPDYIKEFNFKEDDAVMNSGIVKLFANAAKNDPALQGKVDTHGNAFEKAKRYYNALFFPTRDTYSIFVNDESAYKEFMARKKNCYAREAFTAYSGCDVYYSFENLIDAYKLLVNNYPELHDLANTEDPRLNKRQLAAFFANIAQETNGGSYASKFTGLPYAMTTMVETPCNLIPGLCSGYSVGDHGQEFYGRGAKQLSYPENYIFYSSAIFGNQYILYNTPDILVHPITTTVGTYTRPGMYGYATGLAYMALRYNDGCERGLQNCGPNKEYEFYVKPSMLEGLDPDWENIEITQGGNKVKIGNKFGESGFGQTINIINGGVECKADVQEQNLNRISGYIEMLMRLNAGVDKVVITKKDDAEEVINSRMLLNNLINNPVKFDIGDHQHTPILNSSPIMGSGASDLRSYLDQIAKIELVYNDGFTERLDCVGYGHFG</sequence>
<keyword evidence="8" id="KW-1185">Reference proteome</keyword>
<dbReference type="CDD" id="cd00325">
    <property type="entry name" value="chitinase_GH19"/>
    <property type="match status" value="1"/>
</dbReference>
<organism evidence="7 8">
    <name type="scientific">Francisella sciaenopsi</name>
    <dbReference type="NCBI Taxonomy" id="3055034"/>
    <lineage>
        <taxon>Bacteria</taxon>
        <taxon>Pseudomonadati</taxon>
        <taxon>Pseudomonadota</taxon>
        <taxon>Gammaproteobacteria</taxon>
        <taxon>Thiotrichales</taxon>
        <taxon>Francisellaceae</taxon>
        <taxon>Francisella</taxon>
    </lineage>
</organism>
<evidence type="ECO:0000256" key="3">
    <source>
        <dbReference type="ARBA" id="ARBA00023157"/>
    </source>
</evidence>
<evidence type="ECO:0000313" key="8">
    <source>
        <dbReference type="Proteomes" id="UP001628164"/>
    </source>
</evidence>
<accession>A0ABQ6PG55</accession>
<evidence type="ECO:0000256" key="4">
    <source>
        <dbReference type="SAM" id="MobiDB-lite"/>
    </source>
</evidence>
<keyword evidence="2" id="KW-0611">Plant defense</keyword>
<evidence type="ECO:0000256" key="5">
    <source>
        <dbReference type="SAM" id="SignalP"/>
    </source>
</evidence>
<feature type="domain" description="Chitin-binding type-3" evidence="6">
    <location>
        <begin position="23"/>
        <end position="73"/>
    </location>
</feature>
<dbReference type="Gene3D" id="3.30.20.10">
    <property type="entry name" value="Endochitinase, domain 2"/>
    <property type="match status" value="1"/>
</dbReference>
<evidence type="ECO:0000256" key="2">
    <source>
        <dbReference type="ARBA" id="ARBA00022821"/>
    </source>
</evidence>
<dbReference type="Pfam" id="PF00182">
    <property type="entry name" value="Glyco_hydro_19"/>
    <property type="match status" value="1"/>
</dbReference>
<dbReference type="SMART" id="SM00495">
    <property type="entry name" value="ChtBD3"/>
    <property type="match status" value="4"/>
</dbReference>
<dbReference type="InterPro" id="IPR000726">
    <property type="entry name" value="Glyco_hydro_19_cat"/>
</dbReference>
<feature type="domain" description="Chitin-binding type-3" evidence="6">
    <location>
        <begin position="242"/>
        <end position="283"/>
    </location>
</feature>
<proteinExistence type="predicted"/>
<evidence type="ECO:0000313" key="7">
    <source>
        <dbReference type="EMBL" id="GMN89273.1"/>
    </source>
</evidence>
<dbReference type="CDD" id="cd12215">
    <property type="entry name" value="ChiC_BD"/>
    <property type="match status" value="1"/>
</dbReference>
<feature type="region of interest" description="Disordered" evidence="4">
    <location>
        <begin position="78"/>
        <end position="105"/>
    </location>
</feature>
<feature type="domain" description="Chitin-binding type-3" evidence="6">
    <location>
        <begin position="102"/>
        <end position="143"/>
    </location>
</feature>
<keyword evidence="3" id="KW-1015">Disulfide bond</keyword>